<feature type="region of interest" description="Disordered" evidence="6">
    <location>
        <begin position="263"/>
        <end position="282"/>
    </location>
</feature>
<evidence type="ECO:0000313" key="9">
    <source>
        <dbReference type="EMBL" id="KAF1838125.1"/>
    </source>
</evidence>
<proteinExistence type="inferred from homology"/>
<accession>A0A6A5KIE6</accession>
<comment type="similarity">
    <text evidence="5">Belongs to the SAT4 family.</text>
</comment>
<dbReference type="PANTHER" id="PTHR33048:SF160">
    <property type="entry name" value="SAT4 FAMILY MEMBRANE PROTEIN"/>
    <property type="match status" value="1"/>
</dbReference>
<evidence type="ECO:0000256" key="3">
    <source>
        <dbReference type="ARBA" id="ARBA00022989"/>
    </source>
</evidence>
<sequence>MFAGYRQEDVPGYAIDFVYAFKLQYALSVEYNPCICMVKASFLWSLYKLRSHNPWIKRSILGLQALNAVYMVATTIVSAVPCLPIAKAWHPELPGGCYSPTLYVTGNVSVVILTDFLVLLIPTWMIWDLQMPVARKLVTISFLSLGFIVIAIGIARLFWLLGAFNGTIKNYSVESAYGAIESSVAIIGTSGPTIKYLLSRCIPWLRPSFERSTANKPSHPSGYGNYSNVATKRRARSQYGTQSGYDDLDSESVRNEIFEMKSGWHGKRGRDDDERSDEQRITGDALGISKTVEWTVHTREEAQIGRAVTGETRAVHGKPAASPAHIV</sequence>
<dbReference type="GO" id="GO:0016020">
    <property type="term" value="C:membrane"/>
    <property type="evidence" value="ECO:0007669"/>
    <property type="project" value="UniProtKB-SubCell"/>
</dbReference>
<evidence type="ECO:0000256" key="6">
    <source>
        <dbReference type="SAM" id="MobiDB-lite"/>
    </source>
</evidence>
<evidence type="ECO:0000256" key="5">
    <source>
        <dbReference type="ARBA" id="ARBA00038359"/>
    </source>
</evidence>
<dbReference type="EMBL" id="ML975255">
    <property type="protein sequence ID" value="KAF1838125.1"/>
    <property type="molecule type" value="Genomic_DNA"/>
</dbReference>
<feature type="compositionally biased region" description="Basic and acidic residues" evidence="6">
    <location>
        <begin position="269"/>
        <end position="281"/>
    </location>
</feature>
<keyword evidence="4 7" id="KW-0472">Membrane</keyword>
<evidence type="ECO:0000313" key="10">
    <source>
        <dbReference type="Proteomes" id="UP000800040"/>
    </source>
</evidence>
<dbReference type="PANTHER" id="PTHR33048">
    <property type="entry name" value="PTH11-LIKE INTEGRAL MEMBRANE PROTEIN (AFU_ORTHOLOGUE AFUA_5G11245)"/>
    <property type="match status" value="1"/>
</dbReference>
<reference evidence="9" key="1">
    <citation type="submission" date="2020-01" db="EMBL/GenBank/DDBJ databases">
        <authorList>
            <consortium name="DOE Joint Genome Institute"/>
            <person name="Haridas S."/>
            <person name="Albert R."/>
            <person name="Binder M."/>
            <person name="Bloem J."/>
            <person name="Labutti K."/>
            <person name="Salamov A."/>
            <person name="Andreopoulos B."/>
            <person name="Baker S.E."/>
            <person name="Barry K."/>
            <person name="Bills G."/>
            <person name="Bluhm B.H."/>
            <person name="Cannon C."/>
            <person name="Castanera R."/>
            <person name="Culley D.E."/>
            <person name="Daum C."/>
            <person name="Ezra D."/>
            <person name="Gonzalez J.B."/>
            <person name="Henrissat B."/>
            <person name="Kuo A."/>
            <person name="Liang C."/>
            <person name="Lipzen A."/>
            <person name="Lutzoni F."/>
            <person name="Magnuson J."/>
            <person name="Mondo S."/>
            <person name="Nolan M."/>
            <person name="Ohm R."/>
            <person name="Pangilinan J."/>
            <person name="Park H.-J."/>
            <person name="Ramirez L."/>
            <person name="Alfaro M."/>
            <person name="Sun H."/>
            <person name="Tritt A."/>
            <person name="Yoshinaga Y."/>
            <person name="Zwiers L.-H."/>
            <person name="Turgeon B.G."/>
            <person name="Goodwin S.B."/>
            <person name="Spatafora J.W."/>
            <person name="Crous P.W."/>
            <person name="Grigoriev I.V."/>
        </authorList>
    </citation>
    <scope>NUCLEOTIDE SEQUENCE</scope>
    <source>
        <strain evidence="9">P77</strain>
    </source>
</reference>
<evidence type="ECO:0000256" key="7">
    <source>
        <dbReference type="SAM" id="Phobius"/>
    </source>
</evidence>
<keyword evidence="10" id="KW-1185">Reference proteome</keyword>
<evidence type="ECO:0000256" key="2">
    <source>
        <dbReference type="ARBA" id="ARBA00022692"/>
    </source>
</evidence>
<evidence type="ECO:0000259" key="8">
    <source>
        <dbReference type="Pfam" id="PF20684"/>
    </source>
</evidence>
<dbReference type="OrthoDB" id="5283415at2759"/>
<feature type="transmembrane region" description="Helical" evidence="7">
    <location>
        <begin position="137"/>
        <end position="161"/>
    </location>
</feature>
<dbReference type="AlphaFoldDB" id="A0A6A5KIE6"/>
<dbReference type="Pfam" id="PF20684">
    <property type="entry name" value="Fung_rhodopsin"/>
    <property type="match status" value="1"/>
</dbReference>
<evidence type="ECO:0000256" key="4">
    <source>
        <dbReference type="ARBA" id="ARBA00023136"/>
    </source>
</evidence>
<gene>
    <name evidence="9" type="ORF">BDW02DRAFT_489849</name>
</gene>
<evidence type="ECO:0000256" key="1">
    <source>
        <dbReference type="ARBA" id="ARBA00004141"/>
    </source>
</evidence>
<feature type="domain" description="Rhodopsin" evidence="8">
    <location>
        <begin position="23"/>
        <end position="200"/>
    </location>
</feature>
<feature type="transmembrane region" description="Helical" evidence="7">
    <location>
        <begin position="68"/>
        <end position="90"/>
    </location>
</feature>
<name>A0A6A5KIE6_9PLEO</name>
<dbReference type="InterPro" id="IPR049326">
    <property type="entry name" value="Rhodopsin_dom_fungi"/>
</dbReference>
<protein>
    <recommendedName>
        <fullName evidence="8">Rhodopsin domain-containing protein</fullName>
    </recommendedName>
</protein>
<dbReference type="InterPro" id="IPR052337">
    <property type="entry name" value="SAT4-like"/>
</dbReference>
<dbReference type="Proteomes" id="UP000800040">
    <property type="component" value="Unassembled WGS sequence"/>
</dbReference>
<organism evidence="9 10">
    <name type="scientific">Decorospora gaudefroyi</name>
    <dbReference type="NCBI Taxonomy" id="184978"/>
    <lineage>
        <taxon>Eukaryota</taxon>
        <taxon>Fungi</taxon>
        <taxon>Dikarya</taxon>
        <taxon>Ascomycota</taxon>
        <taxon>Pezizomycotina</taxon>
        <taxon>Dothideomycetes</taxon>
        <taxon>Pleosporomycetidae</taxon>
        <taxon>Pleosporales</taxon>
        <taxon>Pleosporineae</taxon>
        <taxon>Pleosporaceae</taxon>
        <taxon>Decorospora</taxon>
    </lineage>
</organism>
<comment type="subcellular location">
    <subcellularLocation>
        <location evidence="1">Membrane</location>
        <topology evidence="1">Multi-pass membrane protein</topology>
    </subcellularLocation>
</comment>
<keyword evidence="2 7" id="KW-0812">Transmembrane</keyword>
<feature type="transmembrane region" description="Helical" evidence="7">
    <location>
        <begin position="102"/>
        <end position="125"/>
    </location>
</feature>
<keyword evidence="3 7" id="KW-1133">Transmembrane helix</keyword>